<feature type="transmembrane region" description="Helical" evidence="8">
    <location>
        <begin position="247"/>
        <end position="267"/>
    </location>
</feature>
<evidence type="ECO:0000256" key="8">
    <source>
        <dbReference type="SAM" id="Phobius"/>
    </source>
</evidence>
<keyword evidence="7" id="KW-0460">Magnesium</keyword>
<evidence type="ECO:0000256" key="5">
    <source>
        <dbReference type="ARBA" id="ARBA00022989"/>
    </source>
</evidence>
<dbReference type="EMBL" id="FXAW01000002">
    <property type="protein sequence ID" value="SMG23379.1"/>
    <property type="molecule type" value="Genomic_DNA"/>
</dbReference>
<feature type="binding site" evidence="7">
    <location>
        <position position="212"/>
    </location>
    <ligand>
        <name>Mg(2+)</name>
        <dbReference type="ChEBI" id="CHEBI:18420"/>
    </ligand>
</feature>
<evidence type="ECO:0000256" key="2">
    <source>
        <dbReference type="ARBA" id="ARBA00022475"/>
    </source>
</evidence>
<evidence type="ECO:0000256" key="6">
    <source>
        <dbReference type="ARBA" id="ARBA00023136"/>
    </source>
</evidence>
<organism evidence="9 10">
    <name type="scientific">Marivirga sericea</name>
    <dbReference type="NCBI Taxonomy" id="1028"/>
    <lineage>
        <taxon>Bacteria</taxon>
        <taxon>Pseudomonadati</taxon>
        <taxon>Bacteroidota</taxon>
        <taxon>Cytophagia</taxon>
        <taxon>Cytophagales</taxon>
        <taxon>Marivirgaceae</taxon>
        <taxon>Marivirga</taxon>
    </lineage>
</organism>
<protein>
    <submittedName>
        <fullName evidence="9">UDP-N-acetylmuramyl pentapeptide phosphotransferase/UDP-N-acetylglucosamine-1-phosphate transferase</fullName>
    </submittedName>
</protein>
<feature type="transmembrane region" description="Helical" evidence="8">
    <location>
        <begin position="47"/>
        <end position="67"/>
    </location>
</feature>
<keyword evidence="7" id="KW-0479">Metal-binding</keyword>
<evidence type="ECO:0000256" key="7">
    <source>
        <dbReference type="PIRSR" id="PIRSR600715-1"/>
    </source>
</evidence>
<dbReference type="PANTHER" id="PTHR22926">
    <property type="entry name" value="PHOSPHO-N-ACETYLMURAMOYL-PENTAPEPTIDE-TRANSFERASE"/>
    <property type="match status" value="1"/>
</dbReference>
<dbReference type="OrthoDB" id="9783652at2"/>
<feature type="transmembrane region" description="Helical" evidence="8">
    <location>
        <begin position="322"/>
        <end position="343"/>
    </location>
</feature>
<keyword evidence="4 8" id="KW-0812">Transmembrane</keyword>
<dbReference type="PANTHER" id="PTHR22926:SF3">
    <property type="entry name" value="UNDECAPRENYL-PHOSPHATE ALPHA-N-ACETYLGLUCOSAMINYL 1-PHOSPHATE TRANSFERASE"/>
    <property type="match status" value="1"/>
</dbReference>
<evidence type="ECO:0000313" key="9">
    <source>
        <dbReference type="EMBL" id="SMG23379.1"/>
    </source>
</evidence>
<keyword evidence="3 9" id="KW-0808">Transferase</keyword>
<reference evidence="10" key="1">
    <citation type="submission" date="2017-04" db="EMBL/GenBank/DDBJ databases">
        <authorList>
            <person name="Varghese N."/>
            <person name="Submissions S."/>
        </authorList>
    </citation>
    <scope>NUCLEOTIDE SEQUENCE [LARGE SCALE GENOMIC DNA]</scope>
    <source>
        <strain evidence="10">DSM 4125</strain>
    </source>
</reference>
<dbReference type="STRING" id="1028.SAMN05661096_01375"/>
<sequence length="361" mass="40307">MPQTLASLITSFILTFLVTPLVIGFFRKRNIMDKPGGRKIHTGDTPSMGGIAIFIGMIIALLIWMPLPGLQRFKFLYGAMGIMFIVGLRDDLVPVRPTVKLAAQLLSSCMVIFLMDIKLNSLYSIFTVQELPFLISFFISLSTLIVITNSYNLIDGLDGLASSIGIIAFFFFGIYFFLVGQTYYSMVCFAFIGALIAFLNFNWEPSRIFMGDTGALLIGFALAVVTIKFIDYNHYLPEETPFKLSSSVAVGISVIIIPLFDTLRVFISRAMKKKSPFSPDKTHLHHILMRLGFSHSGTTLIMIATNIAIICIALSLDFLGDNILVPIIIVLCILLSLMLDQILKTSIKRKKKEVVKNFRRD</sequence>
<dbReference type="PROSITE" id="PS01348">
    <property type="entry name" value="MRAY_2"/>
    <property type="match status" value="1"/>
</dbReference>
<dbReference type="CDD" id="cd06853">
    <property type="entry name" value="GT_WecA_like"/>
    <property type="match status" value="1"/>
</dbReference>
<dbReference type="AlphaFoldDB" id="A0A1X7J723"/>
<feature type="transmembrane region" description="Helical" evidence="8">
    <location>
        <begin position="184"/>
        <end position="203"/>
    </location>
</feature>
<name>A0A1X7J723_9BACT</name>
<dbReference type="GO" id="GO:0016780">
    <property type="term" value="F:phosphotransferase activity, for other substituted phosphate groups"/>
    <property type="evidence" value="ECO:0007669"/>
    <property type="project" value="InterPro"/>
</dbReference>
<comment type="cofactor">
    <cofactor evidence="7">
        <name>Mg(2+)</name>
        <dbReference type="ChEBI" id="CHEBI:18420"/>
    </cofactor>
</comment>
<dbReference type="GO" id="GO:0044038">
    <property type="term" value="P:cell wall macromolecule biosynthetic process"/>
    <property type="evidence" value="ECO:0007669"/>
    <property type="project" value="TreeGrafter"/>
</dbReference>
<proteinExistence type="predicted"/>
<evidence type="ECO:0000313" key="10">
    <source>
        <dbReference type="Proteomes" id="UP000193804"/>
    </source>
</evidence>
<feature type="transmembrane region" description="Helical" evidence="8">
    <location>
        <begin position="215"/>
        <end position="235"/>
    </location>
</feature>
<accession>A0A1X7J723</accession>
<dbReference type="Proteomes" id="UP000193804">
    <property type="component" value="Unassembled WGS sequence"/>
</dbReference>
<keyword evidence="2" id="KW-1003">Cell membrane</keyword>
<dbReference type="InterPro" id="IPR000715">
    <property type="entry name" value="Glycosyl_transferase_4"/>
</dbReference>
<feature type="transmembrane region" description="Helical" evidence="8">
    <location>
        <begin position="6"/>
        <end position="26"/>
    </location>
</feature>
<keyword evidence="5 8" id="KW-1133">Transmembrane helix</keyword>
<evidence type="ECO:0000256" key="1">
    <source>
        <dbReference type="ARBA" id="ARBA00004651"/>
    </source>
</evidence>
<dbReference type="GO" id="GO:0005886">
    <property type="term" value="C:plasma membrane"/>
    <property type="evidence" value="ECO:0007669"/>
    <property type="project" value="UniProtKB-SubCell"/>
</dbReference>
<dbReference type="Pfam" id="PF00953">
    <property type="entry name" value="Glycos_transf_4"/>
    <property type="match status" value="1"/>
</dbReference>
<feature type="transmembrane region" description="Helical" evidence="8">
    <location>
        <begin position="131"/>
        <end position="148"/>
    </location>
</feature>
<keyword evidence="10" id="KW-1185">Reference proteome</keyword>
<feature type="transmembrane region" description="Helical" evidence="8">
    <location>
        <begin position="160"/>
        <end position="178"/>
    </location>
</feature>
<dbReference type="GO" id="GO:0046872">
    <property type="term" value="F:metal ion binding"/>
    <property type="evidence" value="ECO:0007669"/>
    <property type="project" value="UniProtKB-KW"/>
</dbReference>
<dbReference type="InterPro" id="IPR018480">
    <property type="entry name" value="PNAcMuramoyl-5peptid_Trfase_CS"/>
</dbReference>
<dbReference type="GO" id="GO:0071555">
    <property type="term" value="P:cell wall organization"/>
    <property type="evidence" value="ECO:0007669"/>
    <property type="project" value="TreeGrafter"/>
</dbReference>
<gene>
    <name evidence="9" type="ORF">SAMN05661096_01375</name>
</gene>
<comment type="subcellular location">
    <subcellularLocation>
        <location evidence="1">Cell membrane</location>
        <topology evidence="1">Multi-pass membrane protein</topology>
    </subcellularLocation>
</comment>
<feature type="transmembrane region" description="Helical" evidence="8">
    <location>
        <begin position="288"/>
        <end position="316"/>
    </location>
</feature>
<dbReference type="GO" id="GO:0009103">
    <property type="term" value="P:lipopolysaccharide biosynthetic process"/>
    <property type="evidence" value="ECO:0007669"/>
    <property type="project" value="TreeGrafter"/>
</dbReference>
<feature type="binding site" evidence="7">
    <location>
        <position position="152"/>
    </location>
    <ligand>
        <name>Mg(2+)</name>
        <dbReference type="ChEBI" id="CHEBI:18420"/>
    </ligand>
</feature>
<evidence type="ECO:0000256" key="4">
    <source>
        <dbReference type="ARBA" id="ARBA00022692"/>
    </source>
</evidence>
<evidence type="ECO:0000256" key="3">
    <source>
        <dbReference type="ARBA" id="ARBA00022679"/>
    </source>
</evidence>
<keyword evidence="6 8" id="KW-0472">Membrane</keyword>